<name>A0A1W0VU40_SORBI</name>
<dbReference type="EMBL" id="CM000769">
    <property type="protein sequence ID" value="OQU76807.1"/>
    <property type="molecule type" value="Genomic_DNA"/>
</dbReference>
<dbReference type="Proteomes" id="UP000000768">
    <property type="component" value="Chromosome 10"/>
</dbReference>
<evidence type="ECO:0000313" key="1">
    <source>
        <dbReference type="EMBL" id="OQU76807.1"/>
    </source>
</evidence>
<evidence type="ECO:0000313" key="2">
    <source>
        <dbReference type="Proteomes" id="UP000000768"/>
    </source>
</evidence>
<sequence>MCLPLWQLDATTGGDDWQSDDEACAIRKSSVSLVLRFEQPNKQATTPILDVHRTRTFGVPKEEALIWYNNYTYLDKLTFR</sequence>
<dbReference type="Gramene" id="OQU76807">
    <property type="protein sequence ID" value="OQU76807"/>
    <property type="gene ID" value="SORBI_3010G214950"/>
</dbReference>
<reference evidence="2" key="2">
    <citation type="journal article" date="2018" name="Plant J.">
        <title>The Sorghum bicolor reference genome: improved assembly, gene annotations, a transcriptome atlas, and signatures of genome organization.</title>
        <authorList>
            <person name="McCormick R.F."/>
            <person name="Truong S.K."/>
            <person name="Sreedasyam A."/>
            <person name="Jenkins J."/>
            <person name="Shu S."/>
            <person name="Sims D."/>
            <person name="Kennedy M."/>
            <person name="Amirebrahimi M."/>
            <person name="Weers B.D."/>
            <person name="McKinley B."/>
            <person name="Mattison A."/>
            <person name="Morishige D.T."/>
            <person name="Grimwood J."/>
            <person name="Schmutz J."/>
            <person name="Mullet J.E."/>
        </authorList>
    </citation>
    <scope>NUCLEOTIDE SEQUENCE [LARGE SCALE GENOMIC DNA]</scope>
    <source>
        <strain evidence="2">cv. BTx623</strain>
    </source>
</reference>
<dbReference type="AlphaFoldDB" id="A0A1W0VU40"/>
<keyword evidence="2" id="KW-1185">Reference proteome</keyword>
<proteinExistence type="predicted"/>
<dbReference type="InParanoid" id="A0A1W0VU40"/>
<protein>
    <submittedName>
        <fullName evidence="1">Uncharacterized protein</fullName>
    </submittedName>
</protein>
<gene>
    <name evidence="1" type="ORF">SORBI_3010G214950</name>
</gene>
<organism evidence="1 2">
    <name type="scientific">Sorghum bicolor</name>
    <name type="common">Sorghum</name>
    <name type="synonym">Sorghum vulgare</name>
    <dbReference type="NCBI Taxonomy" id="4558"/>
    <lineage>
        <taxon>Eukaryota</taxon>
        <taxon>Viridiplantae</taxon>
        <taxon>Streptophyta</taxon>
        <taxon>Embryophyta</taxon>
        <taxon>Tracheophyta</taxon>
        <taxon>Spermatophyta</taxon>
        <taxon>Magnoliopsida</taxon>
        <taxon>Liliopsida</taxon>
        <taxon>Poales</taxon>
        <taxon>Poaceae</taxon>
        <taxon>PACMAD clade</taxon>
        <taxon>Panicoideae</taxon>
        <taxon>Andropogonodae</taxon>
        <taxon>Andropogoneae</taxon>
        <taxon>Sorghinae</taxon>
        <taxon>Sorghum</taxon>
    </lineage>
</organism>
<accession>A0A1W0VU40</accession>
<reference evidence="1 2" key="1">
    <citation type="journal article" date="2009" name="Nature">
        <title>The Sorghum bicolor genome and the diversification of grasses.</title>
        <authorList>
            <person name="Paterson A.H."/>
            <person name="Bowers J.E."/>
            <person name="Bruggmann R."/>
            <person name="Dubchak I."/>
            <person name="Grimwood J."/>
            <person name="Gundlach H."/>
            <person name="Haberer G."/>
            <person name="Hellsten U."/>
            <person name="Mitros T."/>
            <person name="Poliakov A."/>
            <person name="Schmutz J."/>
            <person name="Spannagl M."/>
            <person name="Tang H."/>
            <person name="Wang X."/>
            <person name="Wicker T."/>
            <person name="Bharti A.K."/>
            <person name="Chapman J."/>
            <person name="Feltus F.A."/>
            <person name="Gowik U."/>
            <person name="Grigoriev I.V."/>
            <person name="Lyons E."/>
            <person name="Maher C.A."/>
            <person name="Martis M."/>
            <person name="Narechania A."/>
            <person name="Otillar R.P."/>
            <person name="Penning B.W."/>
            <person name="Salamov A.A."/>
            <person name="Wang Y."/>
            <person name="Zhang L."/>
            <person name="Carpita N.C."/>
            <person name="Freeling M."/>
            <person name="Gingle A.R."/>
            <person name="Hash C.T."/>
            <person name="Keller B."/>
            <person name="Klein P."/>
            <person name="Kresovich S."/>
            <person name="McCann M.C."/>
            <person name="Ming R."/>
            <person name="Peterson D.G."/>
            <person name="Mehboob-ur-Rahman"/>
            <person name="Ware D."/>
            <person name="Westhoff P."/>
            <person name="Mayer K.F."/>
            <person name="Messing J."/>
            <person name="Rokhsar D.S."/>
        </authorList>
    </citation>
    <scope>NUCLEOTIDE SEQUENCE [LARGE SCALE GENOMIC DNA]</scope>
    <source>
        <strain evidence="2">cv. BTx623</strain>
    </source>
</reference>